<reference evidence="3 4" key="1">
    <citation type="journal article" date="2020" name="Mol. Plant">
        <title>The Chromosome-Based Rubber Tree Genome Provides New Insights into Spurge Genome Evolution and Rubber Biosynthesis.</title>
        <authorList>
            <person name="Liu J."/>
            <person name="Shi C."/>
            <person name="Shi C.C."/>
            <person name="Li W."/>
            <person name="Zhang Q.J."/>
            <person name="Zhang Y."/>
            <person name="Li K."/>
            <person name="Lu H.F."/>
            <person name="Shi C."/>
            <person name="Zhu S.T."/>
            <person name="Xiao Z.Y."/>
            <person name="Nan H."/>
            <person name="Yue Y."/>
            <person name="Zhu X.G."/>
            <person name="Wu Y."/>
            <person name="Hong X.N."/>
            <person name="Fan G.Y."/>
            <person name="Tong Y."/>
            <person name="Zhang D."/>
            <person name="Mao C.L."/>
            <person name="Liu Y.L."/>
            <person name="Hao S.J."/>
            <person name="Liu W.Q."/>
            <person name="Lv M.Q."/>
            <person name="Zhang H.B."/>
            <person name="Liu Y."/>
            <person name="Hu-Tang G.R."/>
            <person name="Wang J.P."/>
            <person name="Wang J.H."/>
            <person name="Sun Y.H."/>
            <person name="Ni S.B."/>
            <person name="Chen W.B."/>
            <person name="Zhang X.C."/>
            <person name="Jiao Y.N."/>
            <person name="Eichler E.E."/>
            <person name="Li G.H."/>
            <person name="Liu X."/>
            <person name="Gao L.Z."/>
        </authorList>
    </citation>
    <scope>NUCLEOTIDE SEQUENCE [LARGE SCALE GENOMIC DNA]</scope>
    <source>
        <strain evidence="4">cv. GT1</strain>
        <tissue evidence="3">Leaf</tissue>
    </source>
</reference>
<dbReference type="InterPro" id="IPR029058">
    <property type="entry name" value="AB_hydrolase_fold"/>
</dbReference>
<dbReference type="PANTHER" id="PTHR31479">
    <property type="entry name" value="ALPHA/BETA-HYDROLASES SUPERFAMILY PROTEIN"/>
    <property type="match status" value="1"/>
</dbReference>
<protein>
    <recommendedName>
        <fullName evidence="2">Fungal lipase-type domain-containing protein</fullName>
    </recommendedName>
</protein>
<evidence type="ECO:0000313" key="3">
    <source>
        <dbReference type="EMBL" id="KAF2291887.1"/>
    </source>
</evidence>
<keyword evidence="4" id="KW-1185">Reference proteome</keyword>
<feature type="domain" description="Fungal lipase-type" evidence="2">
    <location>
        <begin position="197"/>
        <end position="236"/>
    </location>
</feature>
<proteinExistence type="predicted"/>
<keyword evidence="1" id="KW-0378">Hydrolase</keyword>
<comment type="caution">
    <text evidence="3">The sequence shown here is derived from an EMBL/GenBank/DDBJ whole genome shotgun (WGS) entry which is preliminary data.</text>
</comment>
<gene>
    <name evidence="3" type="ORF">GH714_035996</name>
</gene>
<dbReference type="Proteomes" id="UP000467840">
    <property type="component" value="Chromosome 2"/>
</dbReference>
<dbReference type="Pfam" id="PF01764">
    <property type="entry name" value="Lipase_3"/>
    <property type="match status" value="1"/>
</dbReference>
<organism evidence="3 4">
    <name type="scientific">Hevea brasiliensis</name>
    <name type="common">Para rubber tree</name>
    <name type="synonym">Siphonia brasiliensis</name>
    <dbReference type="NCBI Taxonomy" id="3981"/>
    <lineage>
        <taxon>Eukaryota</taxon>
        <taxon>Viridiplantae</taxon>
        <taxon>Streptophyta</taxon>
        <taxon>Embryophyta</taxon>
        <taxon>Tracheophyta</taxon>
        <taxon>Spermatophyta</taxon>
        <taxon>Magnoliopsida</taxon>
        <taxon>eudicotyledons</taxon>
        <taxon>Gunneridae</taxon>
        <taxon>Pentapetalae</taxon>
        <taxon>rosids</taxon>
        <taxon>fabids</taxon>
        <taxon>Malpighiales</taxon>
        <taxon>Euphorbiaceae</taxon>
        <taxon>Crotonoideae</taxon>
        <taxon>Micrandreae</taxon>
        <taxon>Hevea</taxon>
    </lineage>
</organism>
<evidence type="ECO:0000313" key="4">
    <source>
        <dbReference type="Proteomes" id="UP000467840"/>
    </source>
</evidence>
<dbReference type="PANTHER" id="PTHR31479:SF31">
    <property type="entry name" value="ALPHA_BETA-HYDROLASES SUPERFAMILY PROTEIN"/>
    <property type="match status" value="1"/>
</dbReference>
<dbReference type="GO" id="GO:0006629">
    <property type="term" value="P:lipid metabolic process"/>
    <property type="evidence" value="ECO:0007669"/>
    <property type="project" value="InterPro"/>
</dbReference>
<dbReference type="GO" id="GO:0016787">
    <property type="term" value="F:hydrolase activity"/>
    <property type="evidence" value="ECO:0007669"/>
    <property type="project" value="UniProtKB-KW"/>
</dbReference>
<dbReference type="EMBL" id="JAAGAX010000015">
    <property type="protein sequence ID" value="KAF2291887.1"/>
    <property type="molecule type" value="Genomic_DNA"/>
</dbReference>
<sequence>MFHDLKMNLKSFCYELHTTPMFQQAIDAFISTVVEVVVGNVWLAGHSLGSALALLVGKSMAKRDRHIKTLLFNPPFLSLYKNNFHHRTSIAASLVKGVYILEHDRQRNRQGPQSLAPPWWEFFHFQLNHLLIDVDGSIFGAVYEFKYFAYHSAQNAPRFVVAFRGTIKKRGSILRDFKLDLLCLCNELHRSSRFQLAEQALRNIVALTGPTNVWLAGHSLGSAIALLGGKKMAKMGIPIESYLFNPPILFSPIERIKNQKLKHGIHFTSSMVKAGLAVALKGNHQRSQQEDPFVALSTWLPYLFVNPADPICSKYIGYFVQKNGMEGTGTGKFERLLAARRKLLGAPGRDSEPSHLIPSACLTVNLSESPSFKQAHGIHQWWNPNLKFQSELHKFR</sequence>
<name>A0A6A6KTB3_HEVBR</name>
<accession>A0A6A6KTB3</accession>
<evidence type="ECO:0000256" key="1">
    <source>
        <dbReference type="ARBA" id="ARBA00022801"/>
    </source>
</evidence>
<dbReference type="InterPro" id="IPR002921">
    <property type="entry name" value="Fungal_lipase-type"/>
</dbReference>
<dbReference type="SUPFAM" id="SSF53474">
    <property type="entry name" value="alpha/beta-Hydrolases"/>
    <property type="match status" value="2"/>
</dbReference>
<dbReference type="AlphaFoldDB" id="A0A6A6KTB3"/>
<dbReference type="Gene3D" id="3.40.50.1820">
    <property type="entry name" value="alpha/beta hydrolase"/>
    <property type="match status" value="1"/>
</dbReference>
<evidence type="ECO:0000259" key="2">
    <source>
        <dbReference type="Pfam" id="PF01764"/>
    </source>
</evidence>